<dbReference type="InterPro" id="IPR000719">
    <property type="entry name" value="Prot_kinase_dom"/>
</dbReference>
<gene>
    <name evidence="8" type="ORF">IMG5_173510</name>
</gene>
<reference evidence="8 9" key="1">
    <citation type="submission" date="2011-07" db="EMBL/GenBank/DDBJ databases">
        <authorList>
            <person name="Coyne R."/>
            <person name="Brami D."/>
            <person name="Johnson J."/>
            <person name="Hostetler J."/>
            <person name="Hannick L."/>
            <person name="Clark T."/>
            <person name="Cassidy-Hanley D."/>
            <person name="Inman J."/>
        </authorList>
    </citation>
    <scope>NUCLEOTIDE SEQUENCE [LARGE SCALE GENOMIC DNA]</scope>
    <source>
        <strain evidence="8 9">G5</strain>
    </source>
</reference>
<dbReference type="EC" id="2.7.11.17" evidence="8"/>
<dbReference type="PANTHER" id="PTHR24346">
    <property type="entry name" value="MAP/MICROTUBULE AFFINITY-REGULATING KINASE"/>
    <property type="match status" value="1"/>
</dbReference>
<dbReference type="FunFam" id="1.10.510.10:FF:000571">
    <property type="entry name" value="Maternal embryonic leucine zipper kinase"/>
    <property type="match status" value="1"/>
</dbReference>
<dbReference type="Proteomes" id="UP000008983">
    <property type="component" value="Unassembled WGS sequence"/>
</dbReference>
<dbReference type="GO" id="GO:0005524">
    <property type="term" value="F:ATP binding"/>
    <property type="evidence" value="ECO:0007669"/>
    <property type="project" value="UniProtKB-KW"/>
</dbReference>
<dbReference type="SMART" id="SM00220">
    <property type="entry name" value="S_TKc"/>
    <property type="match status" value="1"/>
</dbReference>
<evidence type="ECO:0000256" key="6">
    <source>
        <dbReference type="ARBA" id="ARBA00022840"/>
    </source>
</evidence>
<evidence type="ECO:0000259" key="7">
    <source>
        <dbReference type="PROSITE" id="PS50011"/>
    </source>
</evidence>
<dbReference type="PANTHER" id="PTHR24346:SF82">
    <property type="entry name" value="KP78A-RELATED"/>
    <property type="match status" value="1"/>
</dbReference>
<keyword evidence="5 8" id="KW-0418">Kinase</keyword>
<keyword evidence="9" id="KW-1185">Reference proteome</keyword>
<dbReference type="eggNOG" id="KOG0586">
    <property type="taxonomic scope" value="Eukaryota"/>
</dbReference>
<dbReference type="GO" id="GO:0004683">
    <property type="term" value="F:calcium/calmodulin-dependent protein kinase activity"/>
    <property type="evidence" value="ECO:0007669"/>
    <property type="project" value="UniProtKB-EC"/>
</dbReference>
<name>G0R1X3_ICHMU</name>
<evidence type="ECO:0000256" key="3">
    <source>
        <dbReference type="ARBA" id="ARBA00022679"/>
    </source>
</evidence>
<keyword evidence="3 8" id="KW-0808">Transferase</keyword>
<organism evidence="8 9">
    <name type="scientific">Ichthyophthirius multifiliis</name>
    <name type="common">White spot disease agent</name>
    <name type="synonym">Ich</name>
    <dbReference type="NCBI Taxonomy" id="5932"/>
    <lineage>
        <taxon>Eukaryota</taxon>
        <taxon>Sar</taxon>
        <taxon>Alveolata</taxon>
        <taxon>Ciliophora</taxon>
        <taxon>Intramacronucleata</taxon>
        <taxon>Oligohymenophorea</taxon>
        <taxon>Hymenostomatida</taxon>
        <taxon>Ophryoglenina</taxon>
        <taxon>Ichthyophthirius</taxon>
    </lineage>
</organism>
<keyword evidence="2" id="KW-0723">Serine/threonine-protein kinase</keyword>
<evidence type="ECO:0000256" key="5">
    <source>
        <dbReference type="ARBA" id="ARBA00022777"/>
    </source>
</evidence>
<dbReference type="InterPro" id="IPR011009">
    <property type="entry name" value="Kinase-like_dom_sf"/>
</dbReference>
<sequence>MKNFKREVDILNSLNNPYIIKLYKVLDGKTTLNLVMEYIGSNSLYAFLKSKSSRKINEEEAKHIFYQIMEGIKYLHHMNTVHRDIKLENLLIDDFKNIKIIDFGFAIKVFTGKKLGSFCGTPSYMAPEIAGKKEYFGQPVDIWSCGVLLYVLICGQFPFKGSCEQELYKKIIDGRFEFPQYVSNQARNLISQMLNVFPEERPDANQVLRNSWFININQQINSNNQQI</sequence>
<dbReference type="EMBL" id="GL984233">
    <property type="protein sequence ID" value="EGR28534.1"/>
    <property type="molecule type" value="Genomic_DNA"/>
</dbReference>
<dbReference type="PIRSF" id="PIRSF000654">
    <property type="entry name" value="Integrin-linked_kinase"/>
    <property type="match status" value="1"/>
</dbReference>
<dbReference type="STRING" id="857967.G0R1X3"/>
<dbReference type="SUPFAM" id="SSF56112">
    <property type="entry name" value="Protein kinase-like (PK-like)"/>
    <property type="match status" value="1"/>
</dbReference>
<keyword evidence="6" id="KW-0067">ATP-binding</keyword>
<evidence type="ECO:0000256" key="4">
    <source>
        <dbReference type="ARBA" id="ARBA00022741"/>
    </source>
</evidence>
<dbReference type="OrthoDB" id="193931at2759"/>
<feature type="domain" description="Protein kinase" evidence="7">
    <location>
        <begin position="1"/>
        <end position="213"/>
    </location>
</feature>
<evidence type="ECO:0000256" key="2">
    <source>
        <dbReference type="ARBA" id="ARBA00022527"/>
    </source>
</evidence>
<comment type="subunit">
    <text evidence="1">Monomer.</text>
</comment>
<dbReference type="GeneID" id="14904608"/>
<dbReference type="InParanoid" id="G0R1X3"/>
<dbReference type="AlphaFoldDB" id="G0R1X3"/>
<dbReference type="OMA" id="HAVDEWA"/>
<evidence type="ECO:0000313" key="9">
    <source>
        <dbReference type="Proteomes" id="UP000008983"/>
    </source>
</evidence>
<proteinExistence type="predicted"/>
<dbReference type="GO" id="GO:0005737">
    <property type="term" value="C:cytoplasm"/>
    <property type="evidence" value="ECO:0007669"/>
    <property type="project" value="TreeGrafter"/>
</dbReference>
<dbReference type="PROSITE" id="PS50011">
    <property type="entry name" value="PROTEIN_KINASE_DOM"/>
    <property type="match status" value="1"/>
</dbReference>
<keyword evidence="4" id="KW-0547">Nucleotide-binding</keyword>
<dbReference type="Gene3D" id="1.10.510.10">
    <property type="entry name" value="Transferase(Phosphotransferase) domain 1"/>
    <property type="match status" value="1"/>
</dbReference>
<evidence type="ECO:0000256" key="1">
    <source>
        <dbReference type="ARBA" id="ARBA00011245"/>
    </source>
</evidence>
<accession>G0R1X3</accession>
<dbReference type="RefSeq" id="XP_004029770.1">
    <property type="nucleotide sequence ID" value="XM_004029722.1"/>
</dbReference>
<dbReference type="GO" id="GO:0035556">
    <property type="term" value="P:intracellular signal transduction"/>
    <property type="evidence" value="ECO:0007669"/>
    <property type="project" value="TreeGrafter"/>
</dbReference>
<evidence type="ECO:0000313" key="8">
    <source>
        <dbReference type="EMBL" id="EGR28534.1"/>
    </source>
</evidence>
<dbReference type="Pfam" id="PF00069">
    <property type="entry name" value="Pkinase"/>
    <property type="match status" value="1"/>
</dbReference>
<protein>
    <submittedName>
        <fullName evidence="8">Protein kinase domain protein</fullName>
        <ecNumber evidence="8">2.7.11.17</ecNumber>
    </submittedName>
</protein>